<protein>
    <recommendedName>
        <fullName evidence="8">Biopolymer transporter ExbD</fullName>
    </recommendedName>
</protein>
<dbReference type="GO" id="GO:0022857">
    <property type="term" value="F:transmembrane transporter activity"/>
    <property type="evidence" value="ECO:0007669"/>
    <property type="project" value="InterPro"/>
</dbReference>
<evidence type="ECO:0000256" key="1">
    <source>
        <dbReference type="ARBA" id="ARBA00004162"/>
    </source>
</evidence>
<keyword evidence="4 6" id="KW-1133">Transmembrane helix</keyword>
<dbReference type="PANTHER" id="PTHR30558">
    <property type="entry name" value="EXBD MEMBRANE COMPONENT OF PMF-DRIVEN MACROMOLECULE IMPORT SYSTEM"/>
    <property type="match status" value="1"/>
</dbReference>
<organism evidence="7">
    <name type="scientific">marine metagenome</name>
    <dbReference type="NCBI Taxonomy" id="408172"/>
    <lineage>
        <taxon>unclassified sequences</taxon>
        <taxon>metagenomes</taxon>
        <taxon>ecological metagenomes</taxon>
    </lineage>
</organism>
<evidence type="ECO:0000256" key="4">
    <source>
        <dbReference type="ARBA" id="ARBA00022989"/>
    </source>
</evidence>
<dbReference type="AlphaFoldDB" id="A0A382G441"/>
<keyword evidence="2" id="KW-1003">Cell membrane</keyword>
<dbReference type="GO" id="GO:0005886">
    <property type="term" value="C:plasma membrane"/>
    <property type="evidence" value="ECO:0007669"/>
    <property type="project" value="UniProtKB-SubCell"/>
</dbReference>
<comment type="subcellular location">
    <subcellularLocation>
        <location evidence="1">Cell membrane</location>
        <topology evidence="1">Single-pass membrane protein</topology>
    </subcellularLocation>
</comment>
<evidence type="ECO:0008006" key="8">
    <source>
        <dbReference type="Google" id="ProtNLM"/>
    </source>
</evidence>
<evidence type="ECO:0000256" key="6">
    <source>
        <dbReference type="SAM" id="Phobius"/>
    </source>
</evidence>
<accession>A0A382G441</accession>
<sequence length="139" mass="15271">MFSDDQSRRRVSLDISPLLDVVFLLLIFFLVTTTFMPDASMELELPESTTATQSEVVPTMVTVGEDGGVQIDGDSVSIQELERTVASLLPEEREKITVRADARVDYGVIVRIIDALRNAGVDALSLPMDTVQSNAGRER</sequence>
<proteinExistence type="predicted"/>
<evidence type="ECO:0000256" key="2">
    <source>
        <dbReference type="ARBA" id="ARBA00022475"/>
    </source>
</evidence>
<feature type="transmembrane region" description="Helical" evidence="6">
    <location>
        <begin position="15"/>
        <end position="36"/>
    </location>
</feature>
<dbReference type="InterPro" id="IPR003400">
    <property type="entry name" value="ExbD"/>
</dbReference>
<name>A0A382G441_9ZZZZ</name>
<gene>
    <name evidence="7" type="ORF">METZ01_LOCUS222486</name>
</gene>
<evidence type="ECO:0000313" key="7">
    <source>
        <dbReference type="EMBL" id="SVB69632.1"/>
    </source>
</evidence>
<keyword evidence="3 6" id="KW-0812">Transmembrane</keyword>
<evidence type="ECO:0000256" key="3">
    <source>
        <dbReference type="ARBA" id="ARBA00022692"/>
    </source>
</evidence>
<keyword evidence="5 6" id="KW-0472">Membrane</keyword>
<evidence type="ECO:0000256" key="5">
    <source>
        <dbReference type="ARBA" id="ARBA00023136"/>
    </source>
</evidence>
<reference evidence="7" key="1">
    <citation type="submission" date="2018-05" db="EMBL/GenBank/DDBJ databases">
        <authorList>
            <person name="Lanie J.A."/>
            <person name="Ng W.-L."/>
            <person name="Kazmierczak K.M."/>
            <person name="Andrzejewski T.M."/>
            <person name="Davidsen T.M."/>
            <person name="Wayne K.J."/>
            <person name="Tettelin H."/>
            <person name="Glass J.I."/>
            <person name="Rusch D."/>
            <person name="Podicherti R."/>
            <person name="Tsui H.-C.T."/>
            <person name="Winkler M.E."/>
        </authorList>
    </citation>
    <scope>NUCLEOTIDE SEQUENCE</scope>
</reference>
<dbReference type="Pfam" id="PF02472">
    <property type="entry name" value="ExbD"/>
    <property type="match status" value="1"/>
</dbReference>
<dbReference type="EMBL" id="UINC01053292">
    <property type="protein sequence ID" value="SVB69632.1"/>
    <property type="molecule type" value="Genomic_DNA"/>
</dbReference>
<dbReference type="Gene3D" id="3.30.420.270">
    <property type="match status" value="1"/>
</dbReference>